<feature type="compositionally biased region" description="Low complexity" evidence="6">
    <location>
        <begin position="767"/>
        <end position="798"/>
    </location>
</feature>
<dbReference type="SMART" id="SM00408">
    <property type="entry name" value="IGc2"/>
    <property type="match status" value="3"/>
</dbReference>
<feature type="compositionally biased region" description="Basic and acidic residues" evidence="6">
    <location>
        <begin position="941"/>
        <end position="955"/>
    </location>
</feature>
<name>A0A2T7NUK9_POMCA</name>
<dbReference type="SUPFAM" id="SSF48726">
    <property type="entry name" value="Immunoglobulin"/>
    <property type="match status" value="3"/>
</dbReference>
<evidence type="ECO:0000259" key="7">
    <source>
        <dbReference type="PROSITE" id="PS50835"/>
    </source>
</evidence>
<dbReference type="InterPro" id="IPR007110">
    <property type="entry name" value="Ig-like_dom"/>
</dbReference>
<keyword evidence="9" id="KW-1185">Reference proteome</keyword>
<accession>A0A2T7NUK9</accession>
<dbReference type="Gene3D" id="2.60.40.10">
    <property type="entry name" value="Immunoglobulins"/>
    <property type="match status" value="3"/>
</dbReference>
<dbReference type="SUPFAM" id="SSF52058">
    <property type="entry name" value="L domain-like"/>
    <property type="match status" value="1"/>
</dbReference>
<dbReference type="InterPro" id="IPR036179">
    <property type="entry name" value="Ig-like_dom_sf"/>
</dbReference>
<dbReference type="PANTHER" id="PTHR45842:SF21">
    <property type="entry name" value="IG-LIKE DOMAIN-CONTAINING PROTEIN"/>
    <property type="match status" value="1"/>
</dbReference>
<dbReference type="CDD" id="cd00096">
    <property type="entry name" value="Ig"/>
    <property type="match status" value="1"/>
</dbReference>
<dbReference type="InterPro" id="IPR003599">
    <property type="entry name" value="Ig_sub"/>
</dbReference>
<dbReference type="FunFam" id="3.80.10.10:FF:000023">
    <property type="entry name" value="Leucine rich repeats and immunoglobulin like domains 3"/>
    <property type="match status" value="1"/>
</dbReference>
<feature type="region of interest" description="Disordered" evidence="6">
    <location>
        <begin position="928"/>
        <end position="963"/>
    </location>
</feature>
<keyword evidence="2" id="KW-0732">Signal</keyword>
<dbReference type="Proteomes" id="UP000245119">
    <property type="component" value="Linkage Group LG9"/>
</dbReference>
<dbReference type="PROSITE" id="PS51450">
    <property type="entry name" value="LRR"/>
    <property type="match status" value="4"/>
</dbReference>
<keyword evidence="4" id="KW-1015">Disulfide bond</keyword>
<dbReference type="STRING" id="400727.A0A2T7NUK9"/>
<feature type="domain" description="Ig-like" evidence="7">
    <location>
        <begin position="473"/>
        <end position="562"/>
    </location>
</feature>
<dbReference type="InterPro" id="IPR003598">
    <property type="entry name" value="Ig_sub2"/>
</dbReference>
<evidence type="ECO:0000313" key="9">
    <source>
        <dbReference type="Proteomes" id="UP000245119"/>
    </source>
</evidence>
<protein>
    <recommendedName>
        <fullName evidence="7">Ig-like domain-containing protein</fullName>
    </recommendedName>
</protein>
<dbReference type="InterPro" id="IPR050467">
    <property type="entry name" value="LRFN"/>
</dbReference>
<dbReference type="PANTHER" id="PTHR45842">
    <property type="entry name" value="SYNAPTIC ADHESION-LIKE MOLECULE SALM"/>
    <property type="match status" value="1"/>
</dbReference>
<keyword evidence="5" id="KW-0325">Glycoprotein</keyword>
<dbReference type="InterPro" id="IPR013783">
    <property type="entry name" value="Ig-like_fold"/>
</dbReference>
<evidence type="ECO:0000256" key="1">
    <source>
        <dbReference type="ARBA" id="ARBA00022614"/>
    </source>
</evidence>
<dbReference type="SMART" id="SM00409">
    <property type="entry name" value="IG"/>
    <property type="match status" value="3"/>
</dbReference>
<dbReference type="Pfam" id="PF13927">
    <property type="entry name" value="Ig_3"/>
    <property type="match status" value="1"/>
</dbReference>
<proteinExistence type="predicted"/>
<feature type="region of interest" description="Disordered" evidence="6">
    <location>
        <begin position="756"/>
        <end position="798"/>
    </location>
</feature>
<dbReference type="Pfam" id="PF07679">
    <property type="entry name" value="I-set"/>
    <property type="match status" value="2"/>
</dbReference>
<evidence type="ECO:0000256" key="2">
    <source>
        <dbReference type="ARBA" id="ARBA00022729"/>
    </source>
</evidence>
<dbReference type="Pfam" id="PF01463">
    <property type="entry name" value="LRRCT"/>
    <property type="match status" value="1"/>
</dbReference>
<feature type="domain" description="Ig-like" evidence="7">
    <location>
        <begin position="372"/>
        <end position="468"/>
    </location>
</feature>
<dbReference type="Pfam" id="PF13855">
    <property type="entry name" value="LRR_8"/>
    <property type="match status" value="4"/>
</dbReference>
<dbReference type="SMART" id="SM00082">
    <property type="entry name" value="LRRCT"/>
    <property type="match status" value="1"/>
</dbReference>
<sequence length="1058" mass="116769">MILTVSADALQQLPVLESLYLNHNQIMDIPVGAFPSQSRLTRLYLNNNNIMRLEKGCLDNLTALERLKLNKNRMFELKKEVFFRLTNLKFLELSRNEIGTIHGLAFKGLQNLQVLKLKHNAISNLMDGAFWGLDRINNLQLDFNNISNVTKGWLYGLASLRQLSLTHNKIASIELDGWKYCQGLDMLDLTNNHLTTILQGTFSKLSALKNLVLDHNRVSRIDDGAFSDLRHLITLEMNDNSISWTMEDVSGAFLGLQKLMKLGLKMNHIKSITNQAFLGLQRLRQLHLEHNDITTIQENSFQPLQDLRELRLNSTNLLCDCHIGWLASWLTHFGFQGTVIAVCGYPELLRGKSIFDVAIEEFKCSEQQIPKPIILTNPESQDAFKGENISLKCETAITGDSEPTIQWKKDNMLLEESVVETVASSTGEIKHYTSSLHLHNVEDDMAGRYQCVVSNDFGSAFSLRARINVYVFPVFVKKPVDITVKAGQSAKLQCSATGQPQPVISWKKDGGDDFPAARERRMHVIPNDDQFFIVSTSNIDEGVYTCMARNEAGVIATNATVTILETPDFIRPMEEQKTTSIGETSVLECMASGSPRPKLRWLKDGEPLDVTQRHFFTADNQLLIIVETRWEDAGLYTCEMSNTLGIKRGVTRLRVITDVNAKGSGGSPSGLDDESTTTGIIIIAVVCCVMKQLCQERYIALGIHLTKKAASHMVLLESLPSIIKLKESGYDSSPGQYRVNGWVGVRPSAAIFPSDVEEDDVQGGPASHSQQLLHQSTSTSSLHYSQSEMSNTTSSSSSAHSSRVAVAAALDTSCGPSLQGPHLSVQQTGSASTHALSTFHPGPTNHDRCSHSITLPSVLGGTISTSFGKQKTSDYHDCDTCDRQDCEQCGKYHQQRHSVKGNCSSVDSKGHQLSSALSSGLPVRASSLSSLPSGVSASQSNEEKKGEDTGARQDHAPSTMPVQLRSSSKHYWRGVVMIAAVQKCTIRVLHHVATTPVCLVCKTAKAGNKNTMQFVMVFLVEDVSHSTWECQNLSICVLLLPSCPVIETSWTPHLQSLI</sequence>
<dbReference type="InterPro" id="IPR003591">
    <property type="entry name" value="Leu-rich_rpt_typical-subtyp"/>
</dbReference>
<dbReference type="SMART" id="SM00365">
    <property type="entry name" value="LRR_SD22"/>
    <property type="match status" value="6"/>
</dbReference>
<dbReference type="FunFam" id="3.80.10.10:FF:001164">
    <property type="entry name" value="GH01279p"/>
    <property type="match status" value="1"/>
</dbReference>
<evidence type="ECO:0000256" key="6">
    <source>
        <dbReference type="SAM" id="MobiDB-lite"/>
    </source>
</evidence>
<dbReference type="FunFam" id="2.60.40.10:FF:000150">
    <property type="entry name" value="Leucine rich repeats and immunoglobulin like domains 3"/>
    <property type="match status" value="1"/>
</dbReference>
<feature type="region of interest" description="Disordered" evidence="6">
    <location>
        <begin position="818"/>
        <end position="847"/>
    </location>
</feature>
<organism evidence="8 9">
    <name type="scientific">Pomacea canaliculata</name>
    <name type="common">Golden apple snail</name>
    <dbReference type="NCBI Taxonomy" id="400727"/>
    <lineage>
        <taxon>Eukaryota</taxon>
        <taxon>Metazoa</taxon>
        <taxon>Spiralia</taxon>
        <taxon>Lophotrochozoa</taxon>
        <taxon>Mollusca</taxon>
        <taxon>Gastropoda</taxon>
        <taxon>Caenogastropoda</taxon>
        <taxon>Architaenioglossa</taxon>
        <taxon>Ampullarioidea</taxon>
        <taxon>Ampullariidae</taxon>
        <taxon>Pomacea</taxon>
    </lineage>
</organism>
<dbReference type="InterPro" id="IPR000483">
    <property type="entry name" value="Cys-rich_flank_reg_C"/>
</dbReference>
<keyword evidence="1" id="KW-0433">Leucine-rich repeat</keyword>
<feature type="compositionally biased region" description="Polar residues" evidence="6">
    <location>
        <begin position="824"/>
        <end position="836"/>
    </location>
</feature>
<dbReference type="InterPro" id="IPR032675">
    <property type="entry name" value="LRR_dom_sf"/>
</dbReference>
<evidence type="ECO:0000256" key="3">
    <source>
        <dbReference type="ARBA" id="ARBA00022737"/>
    </source>
</evidence>
<dbReference type="PROSITE" id="PS50835">
    <property type="entry name" value="IG_LIKE"/>
    <property type="match status" value="3"/>
</dbReference>
<evidence type="ECO:0000256" key="4">
    <source>
        <dbReference type="ARBA" id="ARBA00023157"/>
    </source>
</evidence>
<dbReference type="AlphaFoldDB" id="A0A2T7NUK9"/>
<feature type="compositionally biased region" description="Low complexity" evidence="6">
    <location>
        <begin position="928"/>
        <end position="940"/>
    </location>
</feature>
<dbReference type="EMBL" id="PZQS01000009">
    <property type="protein sequence ID" value="PVD24860.1"/>
    <property type="molecule type" value="Genomic_DNA"/>
</dbReference>
<dbReference type="SMART" id="SM00369">
    <property type="entry name" value="LRR_TYP"/>
    <property type="match status" value="12"/>
</dbReference>
<dbReference type="FunFam" id="2.60.40.10:FF:000161">
    <property type="entry name" value="Leucine rich repeats and immunoglobulin like domains 2"/>
    <property type="match status" value="1"/>
</dbReference>
<keyword evidence="3" id="KW-0677">Repeat</keyword>
<dbReference type="OrthoDB" id="5917255at2759"/>
<evidence type="ECO:0000256" key="5">
    <source>
        <dbReference type="ARBA" id="ARBA00023180"/>
    </source>
</evidence>
<reference evidence="8 9" key="1">
    <citation type="submission" date="2018-04" db="EMBL/GenBank/DDBJ databases">
        <title>The genome of golden apple snail Pomacea canaliculata provides insight into stress tolerance and invasive adaptation.</title>
        <authorList>
            <person name="Liu C."/>
            <person name="Liu B."/>
            <person name="Ren Y."/>
            <person name="Zhang Y."/>
            <person name="Wang H."/>
            <person name="Li S."/>
            <person name="Jiang F."/>
            <person name="Yin L."/>
            <person name="Zhang G."/>
            <person name="Qian W."/>
            <person name="Fan W."/>
        </authorList>
    </citation>
    <scope>NUCLEOTIDE SEQUENCE [LARGE SCALE GENOMIC DNA]</scope>
    <source>
        <strain evidence="8">SZHN2017</strain>
        <tissue evidence="8">Muscle</tissue>
    </source>
</reference>
<feature type="domain" description="Ig-like" evidence="7">
    <location>
        <begin position="567"/>
        <end position="657"/>
    </location>
</feature>
<gene>
    <name evidence="8" type="ORF">C0Q70_15349</name>
</gene>
<dbReference type="InterPro" id="IPR013098">
    <property type="entry name" value="Ig_I-set"/>
</dbReference>
<dbReference type="InterPro" id="IPR001611">
    <property type="entry name" value="Leu-rich_rpt"/>
</dbReference>
<dbReference type="Gene3D" id="3.80.10.10">
    <property type="entry name" value="Ribonuclease Inhibitor"/>
    <property type="match status" value="3"/>
</dbReference>
<evidence type="ECO:0000313" key="8">
    <source>
        <dbReference type="EMBL" id="PVD24860.1"/>
    </source>
</evidence>
<comment type="caution">
    <text evidence="8">The sequence shown here is derived from an EMBL/GenBank/DDBJ whole genome shotgun (WGS) entry which is preliminary data.</text>
</comment>